<dbReference type="Proteomes" id="UP000801492">
    <property type="component" value="Unassembled WGS sequence"/>
</dbReference>
<dbReference type="InterPro" id="IPR043502">
    <property type="entry name" value="DNA/RNA_pol_sf"/>
</dbReference>
<dbReference type="SUPFAM" id="SSF56672">
    <property type="entry name" value="DNA/RNA polymerases"/>
    <property type="match status" value="1"/>
</dbReference>
<dbReference type="GO" id="GO:0071897">
    <property type="term" value="P:DNA biosynthetic process"/>
    <property type="evidence" value="ECO:0007669"/>
    <property type="project" value="UniProtKB-ARBA"/>
</dbReference>
<name>A0A8K0CR05_IGNLU</name>
<sequence>MKWPKEDIIEKVTVEEENLWGHYLPHRHVLKENSTTRLRPVFDASAKSKNGVSLNQCLETGPNLIELIPSILLRFREKEIGVISDIEKAFLQISITPRDRNVLRFLWWNKNNIIENYRHARVVFGVTSSPFILAAIIKLHLERIAQEDQFIHIVDSVEELYQFKEESKILMTAGGFNLRGWEYTHCEEPHQLTSVLGLTWDKKEDTINTLEWDTEVPQEVEQEFRKWYYQLHLLKEQKIPRWISNSYRADNKISFHVFIDASQVAYASVIYMRTQSLADTKIQLIAAKSRVTPNKKMTIPRLELLAATIGARLMKSILETMQNNQQEVYFWSDSTTVLTWIQRESQWATFVWNRVQEIRKITNVECWRYVPGVLNPADLPSR</sequence>
<dbReference type="EMBL" id="VTPC01016245">
    <property type="protein sequence ID" value="KAF2892014.1"/>
    <property type="molecule type" value="Genomic_DNA"/>
</dbReference>
<comment type="caution">
    <text evidence="1">The sequence shown here is derived from an EMBL/GenBank/DDBJ whole genome shotgun (WGS) entry which is preliminary data.</text>
</comment>
<evidence type="ECO:0000313" key="2">
    <source>
        <dbReference type="Proteomes" id="UP000801492"/>
    </source>
</evidence>
<organism evidence="1 2">
    <name type="scientific">Ignelater luminosus</name>
    <name type="common">Cucubano</name>
    <name type="synonym">Pyrophorus luminosus</name>
    <dbReference type="NCBI Taxonomy" id="2038154"/>
    <lineage>
        <taxon>Eukaryota</taxon>
        <taxon>Metazoa</taxon>
        <taxon>Ecdysozoa</taxon>
        <taxon>Arthropoda</taxon>
        <taxon>Hexapoda</taxon>
        <taxon>Insecta</taxon>
        <taxon>Pterygota</taxon>
        <taxon>Neoptera</taxon>
        <taxon>Endopterygota</taxon>
        <taxon>Coleoptera</taxon>
        <taxon>Polyphaga</taxon>
        <taxon>Elateriformia</taxon>
        <taxon>Elateroidea</taxon>
        <taxon>Elateridae</taxon>
        <taxon>Agrypninae</taxon>
        <taxon>Pyrophorini</taxon>
        <taxon>Ignelater</taxon>
    </lineage>
</organism>
<keyword evidence="2" id="KW-1185">Reference proteome</keyword>
<gene>
    <name evidence="1" type="ORF">ILUMI_14159</name>
</gene>
<feature type="non-terminal residue" evidence="1">
    <location>
        <position position="1"/>
    </location>
</feature>
<dbReference type="AlphaFoldDB" id="A0A8K0CR05"/>
<dbReference type="InterPro" id="IPR008042">
    <property type="entry name" value="Retrotrans_Pao"/>
</dbReference>
<evidence type="ECO:0000313" key="1">
    <source>
        <dbReference type="EMBL" id="KAF2892014.1"/>
    </source>
</evidence>
<accession>A0A8K0CR05</accession>
<reference evidence="1" key="1">
    <citation type="submission" date="2019-08" db="EMBL/GenBank/DDBJ databases">
        <title>The genome of the North American firefly Photinus pyralis.</title>
        <authorList>
            <consortium name="Photinus pyralis genome working group"/>
            <person name="Fallon T.R."/>
            <person name="Sander Lower S.E."/>
            <person name="Weng J.-K."/>
        </authorList>
    </citation>
    <scope>NUCLEOTIDE SEQUENCE</scope>
    <source>
        <strain evidence="1">TRF0915ILg1</strain>
        <tissue evidence="1">Whole body</tissue>
    </source>
</reference>
<evidence type="ECO:0008006" key="3">
    <source>
        <dbReference type="Google" id="ProtNLM"/>
    </source>
</evidence>
<dbReference type="OrthoDB" id="416987at2759"/>
<dbReference type="Pfam" id="PF05380">
    <property type="entry name" value="Peptidase_A17"/>
    <property type="match status" value="1"/>
</dbReference>
<protein>
    <recommendedName>
        <fullName evidence="3">Reverse transcriptase</fullName>
    </recommendedName>
</protein>
<proteinExistence type="predicted"/>
<dbReference type="PANTHER" id="PTHR47331">
    <property type="entry name" value="PHD-TYPE DOMAIN-CONTAINING PROTEIN"/>
    <property type="match status" value="1"/>
</dbReference>